<feature type="signal peptide" evidence="2">
    <location>
        <begin position="1"/>
        <end position="24"/>
    </location>
</feature>
<evidence type="ECO:0000256" key="2">
    <source>
        <dbReference type="SAM" id="SignalP"/>
    </source>
</evidence>
<name>A0A7W5A579_9ACTN</name>
<reference evidence="4 5" key="1">
    <citation type="submission" date="2020-08" db="EMBL/GenBank/DDBJ databases">
        <title>Genomic Encyclopedia of Type Strains, Phase III (KMG-III): the genomes of soil and plant-associated and newly described type strains.</title>
        <authorList>
            <person name="Whitman W."/>
        </authorList>
    </citation>
    <scope>NUCLEOTIDE SEQUENCE [LARGE SCALE GENOMIC DNA]</scope>
    <source>
        <strain evidence="4 5">CECT 3302</strain>
    </source>
</reference>
<organism evidence="4 5">
    <name type="scientific">Nocardioides albus</name>
    <dbReference type="NCBI Taxonomy" id="1841"/>
    <lineage>
        <taxon>Bacteria</taxon>
        <taxon>Bacillati</taxon>
        <taxon>Actinomycetota</taxon>
        <taxon>Actinomycetes</taxon>
        <taxon>Propionibacteriales</taxon>
        <taxon>Nocardioidaceae</taxon>
        <taxon>Nocardioides</taxon>
    </lineage>
</organism>
<feature type="region of interest" description="Disordered" evidence="1">
    <location>
        <begin position="176"/>
        <end position="217"/>
    </location>
</feature>
<evidence type="ECO:0000313" key="4">
    <source>
        <dbReference type="EMBL" id="MBB3089474.1"/>
    </source>
</evidence>
<dbReference type="PROSITE" id="PS51257">
    <property type="entry name" value="PROKAR_LIPOPROTEIN"/>
    <property type="match status" value="1"/>
</dbReference>
<dbReference type="Pfam" id="PF10646">
    <property type="entry name" value="Germane"/>
    <property type="match status" value="1"/>
</dbReference>
<dbReference type="InterPro" id="IPR019606">
    <property type="entry name" value="GerMN"/>
</dbReference>
<dbReference type="AlphaFoldDB" id="A0A7W5A579"/>
<dbReference type="RefSeq" id="WP_183545377.1">
    <property type="nucleotide sequence ID" value="NZ_BMQT01000002.1"/>
</dbReference>
<dbReference type="EMBL" id="JACHXG010000004">
    <property type="protein sequence ID" value="MBB3089474.1"/>
    <property type="molecule type" value="Genomic_DNA"/>
</dbReference>
<accession>A0A7W5A579</accession>
<comment type="caution">
    <text evidence="4">The sequence shown here is derived from an EMBL/GenBank/DDBJ whole genome shotgun (WGS) entry which is preliminary data.</text>
</comment>
<evidence type="ECO:0000259" key="3">
    <source>
        <dbReference type="Pfam" id="PF10646"/>
    </source>
</evidence>
<keyword evidence="5" id="KW-1185">Reference proteome</keyword>
<feature type="domain" description="GerMN" evidence="3">
    <location>
        <begin position="64"/>
        <end position="174"/>
    </location>
</feature>
<proteinExistence type="predicted"/>
<evidence type="ECO:0000256" key="1">
    <source>
        <dbReference type="SAM" id="MobiDB-lite"/>
    </source>
</evidence>
<dbReference type="Proteomes" id="UP000577707">
    <property type="component" value="Unassembled WGS sequence"/>
</dbReference>
<evidence type="ECO:0000313" key="5">
    <source>
        <dbReference type="Proteomes" id="UP000577707"/>
    </source>
</evidence>
<gene>
    <name evidence="4" type="ORF">FHS12_002420</name>
</gene>
<feature type="chain" id="PRO_5039153489" description="GerMN domain-containing protein" evidence="2">
    <location>
        <begin position="25"/>
        <end position="217"/>
    </location>
</feature>
<keyword evidence="2" id="KW-0732">Signal</keyword>
<sequence>MRTMRTPWAAVVVGLLLVGAAACGVPVDDEVRTVDPAEVPYHLLDDDDAAVAPGTALGAPGPRLYWIDGEDRLVSRPTSSFCSKTVAGVAENILDQLGDGPSEVDLGSGLGTALPPEGWLEIVAIEDRTAHLRVSTDDTIATNRVVLATAQTVLSLTSIPGVDQVKMEYDAEPLQVPRSSGELADGPLRHDDYRSLLADPSEPAKDERLRRRHLCPG</sequence>
<protein>
    <recommendedName>
        <fullName evidence="3">GerMN domain-containing protein</fullName>
    </recommendedName>
</protein>